<comment type="function">
    <text evidence="5">An FAD-requiring monooxygenase active on some tetracycline antibiotic derivatives, which leads to their inactivation. Hydroxylates carbon 11a of tetracycline and some analogs.</text>
</comment>
<evidence type="ECO:0000256" key="1">
    <source>
        <dbReference type="ARBA" id="ARBA00022630"/>
    </source>
</evidence>
<dbReference type="PANTHER" id="PTHR46972:SF1">
    <property type="entry name" value="FAD DEPENDENT OXIDOREDUCTASE DOMAIN-CONTAINING PROTEIN"/>
    <property type="match status" value="1"/>
</dbReference>
<feature type="binding site" evidence="5">
    <location>
        <position position="302"/>
    </location>
    <ligand>
        <name>FAD</name>
        <dbReference type="ChEBI" id="CHEBI:57692"/>
    </ligand>
</feature>
<evidence type="ECO:0000259" key="6">
    <source>
        <dbReference type="Pfam" id="PF01494"/>
    </source>
</evidence>
<comment type="subunit">
    <text evidence="5">Monomer.</text>
</comment>
<comment type="subcellular location">
    <subcellularLocation>
        <location evidence="5">Cytoplasm</location>
    </subcellularLocation>
</comment>
<evidence type="ECO:0000313" key="7">
    <source>
        <dbReference type="EMBL" id="CBI44420.1"/>
    </source>
</evidence>
<dbReference type="GO" id="GO:0005737">
    <property type="term" value="C:cytoplasm"/>
    <property type="evidence" value="ECO:0007669"/>
    <property type="project" value="UniProtKB-SubCell"/>
</dbReference>
<evidence type="ECO:0000256" key="4">
    <source>
        <dbReference type="ARBA" id="ARBA00023033"/>
    </source>
</evidence>
<dbReference type="Pfam" id="PF01494">
    <property type="entry name" value="FAD_binding_3"/>
    <property type="match status" value="1"/>
</dbReference>
<proteinExistence type="inferred from homology"/>
<dbReference type="Gene3D" id="3.50.50.60">
    <property type="entry name" value="FAD/NAD(P)-binding domain"/>
    <property type="match status" value="1"/>
</dbReference>
<reference evidence="7 8" key="1">
    <citation type="journal article" date="2011" name="Int. J. Syst. Evol. Microbiol.">
        <title>Relationship of Bacillus amyloliquefaciens clades associated with strains DSM 7T and FZB42T: a proposal for Bacillus amyloliquefaciens subsp. amyloliquefaciens subsp. nov. and Bacillus amyloliquefaciens subsp. plantarum subsp. nov. based on complete genome sequence comparisons.</title>
        <authorList>
            <person name="Borriss R."/>
            <person name="Chen X.H."/>
            <person name="Rueckert C."/>
            <person name="Blom J."/>
            <person name="Becker A."/>
            <person name="Baumgarth B."/>
            <person name="Fan B."/>
            <person name="Pukall R."/>
            <person name="Schumann P."/>
            <person name="Sproer C."/>
            <person name="Junge H."/>
            <person name="Vater J."/>
            <person name="Puhler A."/>
            <person name="Klenk H.P."/>
        </authorList>
    </citation>
    <scope>NUCLEOTIDE SEQUENCE [LARGE SCALE GENOMIC DNA]</scope>
    <source>
        <strain evidence="8">DSM 7</strain>
    </source>
</reference>
<keyword evidence="2 5" id="KW-0274">FAD</keyword>
<sequence>MNSQEKRIAIIGAGPGGLTLARILQQGGLAPVIYEQETSPAERQQGGTLDLDEQTGQKALQAAGLLGSFRSICRYEGQALKITDKKGTVFAETEPEKLTDHGRPEIDRTELRRLLLQSLKTDTIKWGHKLSHAVPLEKGGHKLEFENGHTDVFDLIIAADGAFSRVRPLLSDAPVEYSGISMIELHIMNAAADFPDLAGFHGTGSMYALDDRKAIMAQLNGDGTVRVYLCFAAGRYWIDENDIDYDQPEEAKQKLLELFEDWSDDLKHYIQYAGETILPRRLYSLPVQHKWEHKQGVTLIGDAAHLMTPFAGAGANLTMLDAAELGLSILHNADTDKAVKQYEEKMFAYAEETAAETGSHMKTFFSESAAQKIGAMMNAF</sequence>
<evidence type="ECO:0000313" key="8">
    <source>
        <dbReference type="Proteomes" id="UP000006562"/>
    </source>
</evidence>
<evidence type="ECO:0000256" key="2">
    <source>
        <dbReference type="ARBA" id="ARBA00022827"/>
    </source>
</evidence>
<comment type="similarity">
    <text evidence="5">Belongs to the aromatic-ring hydroxylase family. TetX subfamily.</text>
</comment>
<feature type="binding site" evidence="5">
    <location>
        <position position="43"/>
    </location>
    <ligand>
        <name>NADPH</name>
        <dbReference type="ChEBI" id="CHEBI:57783"/>
    </ligand>
</feature>
<dbReference type="SUPFAM" id="SSF51905">
    <property type="entry name" value="FAD/NAD(P)-binding domain"/>
    <property type="match status" value="1"/>
</dbReference>
<keyword evidence="1 5" id="KW-0285">Flavoprotein</keyword>
<keyword evidence="8" id="KW-1185">Reference proteome</keyword>
<evidence type="ECO:0000256" key="5">
    <source>
        <dbReference type="HAMAP-Rule" id="MF_00845"/>
    </source>
</evidence>
<accession>A0A9P1JK37</accession>
<comment type="catalytic activity">
    <reaction evidence="5">
        <text>a tetracycline + NADPH + O2 + H(+) = an 11a-hydroxytetracycline + NADP(+) + H2O</text>
        <dbReference type="Rhea" id="RHEA:61444"/>
        <dbReference type="ChEBI" id="CHEBI:15377"/>
        <dbReference type="ChEBI" id="CHEBI:15378"/>
        <dbReference type="ChEBI" id="CHEBI:15379"/>
        <dbReference type="ChEBI" id="CHEBI:57783"/>
        <dbReference type="ChEBI" id="CHEBI:58349"/>
        <dbReference type="ChEBI" id="CHEBI:144644"/>
        <dbReference type="ChEBI" id="CHEBI:144645"/>
    </reaction>
</comment>
<feature type="binding site" evidence="5">
    <location>
        <position position="50"/>
    </location>
    <ligand>
        <name>FAD</name>
        <dbReference type="ChEBI" id="CHEBI:57692"/>
    </ligand>
</feature>
<organism evidence="7 8">
    <name type="scientific">Bacillus amyloliquefaciens (strain ATCC 23350 / DSM 7 / BCRC 11601 / CCUG 28519 / NBRC 15535 / NRRL B-14393 / F)</name>
    <dbReference type="NCBI Taxonomy" id="692420"/>
    <lineage>
        <taxon>Bacteria</taxon>
        <taxon>Bacillati</taxon>
        <taxon>Bacillota</taxon>
        <taxon>Bacilli</taxon>
        <taxon>Bacillales</taxon>
        <taxon>Bacillaceae</taxon>
        <taxon>Bacillus</taxon>
        <taxon>Bacillus amyloliquefaciens group</taxon>
    </lineage>
</organism>
<comment type="cofactor">
    <cofactor evidence="5">
        <name>FAD</name>
        <dbReference type="ChEBI" id="CHEBI:57692"/>
    </cofactor>
</comment>
<keyword evidence="5" id="KW-0547">Nucleotide-binding</keyword>
<dbReference type="RefSeq" id="WP_013353698.1">
    <property type="nucleotide sequence ID" value="NC_014551.1"/>
</dbReference>
<feature type="binding site" evidence="5">
    <location>
        <position position="108"/>
    </location>
    <ligand>
        <name>FAD</name>
        <dbReference type="ChEBI" id="CHEBI:57692"/>
    </ligand>
</feature>
<name>A0A9P1JK37_BACAS</name>
<dbReference type="KEGG" id="bao:BAMF_3294"/>
<feature type="domain" description="FAD-binding" evidence="6">
    <location>
        <begin position="8"/>
        <end position="352"/>
    </location>
</feature>
<dbReference type="InterPro" id="IPR002938">
    <property type="entry name" value="FAD-bd"/>
</dbReference>
<dbReference type="GO" id="GO:0004497">
    <property type="term" value="F:monooxygenase activity"/>
    <property type="evidence" value="ECO:0007669"/>
    <property type="project" value="UniProtKB-UniRule"/>
</dbReference>
<dbReference type="GO" id="GO:0046677">
    <property type="term" value="P:response to antibiotic"/>
    <property type="evidence" value="ECO:0007669"/>
    <property type="project" value="InterPro"/>
</dbReference>
<dbReference type="InterPro" id="IPR043683">
    <property type="entry name" value="TetX_monooxygenase"/>
</dbReference>
<keyword evidence="3 5" id="KW-0560">Oxidoreductase</keyword>
<dbReference type="GO" id="GO:0071949">
    <property type="term" value="F:FAD binding"/>
    <property type="evidence" value="ECO:0007669"/>
    <property type="project" value="InterPro"/>
</dbReference>
<dbReference type="PANTHER" id="PTHR46972">
    <property type="entry name" value="MONOOXYGENASE ASQM-RELATED"/>
    <property type="match status" value="1"/>
</dbReference>
<dbReference type="PRINTS" id="PR00420">
    <property type="entry name" value="RNGMNOXGNASE"/>
</dbReference>
<keyword evidence="5" id="KW-0963">Cytoplasm</keyword>
<gene>
    <name evidence="7" type="primary">tetX</name>
    <name evidence="7" type="ordered locus">BAMF_3294</name>
</gene>
<keyword evidence="4 5" id="KW-0503">Monooxygenase</keyword>
<dbReference type="EC" id="1.14.13.-" evidence="5"/>
<dbReference type="Proteomes" id="UP000006562">
    <property type="component" value="Chromosome"/>
</dbReference>
<keyword evidence="5" id="KW-0521">NADP</keyword>
<evidence type="ECO:0000256" key="3">
    <source>
        <dbReference type="ARBA" id="ARBA00023002"/>
    </source>
</evidence>
<comment type="domain">
    <text evidence="5">Consists of an N-terminal FAD-binding domain with a Rossman fold and a C-terminal substrate-binding domain.</text>
</comment>
<dbReference type="InterPro" id="IPR036188">
    <property type="entry name" value="FAD/NAD-bd_sf"/>
</dbReference>
<dbReference type="EMBL" id="FN597644">
    <property type="protein sequence ID" value="CBI44420.1"/>
    <property type="molecule type" value="Genomic_DNA"/>
</dbReference>
<dbReference type="AlphaFoldDB" id="A0A9P1JK37"/>
<protein>
    <recommendedName>
        <fullName evidence="5">Flavin-dependent monooxygenase</fullName>
    </recommendedName>
    <alternativeName>
        <fullName evidence="5">TetX monooxygenase</fullName>
        <shortName evidence="5">TetX</shortName>
        <ecNumber evidence="5">1.14.13.-</ecNumber>
    </alternativeName>
</protein>
<dbReference type="HAMAP" id="MF_00845">
    <property type="entry name" value="TetX_monooxygenase"/>
    <property type="match status" value="1"/>
</dbReference>
<reference evidence="8" key="2">
    <citation type="journal article" date="2011" name="J. Biotechnol.">
        <title>Genome sequence of B. amyloliquefaciens type strain DSM7(T) reveals differences to plant-associated B. amyloliquefaciens FZB42.</title>
        <authorList>
            <person name="Ruckert C."/>
            <person name="Blom J."/>
            <person name="Chen X."/>
            <person name="Reva O."/>
            <person name="Borriss R."/>
        </authorList>
    </citation>
    <scope>NUCLEOTIDE SEQUENCE [LARGE SCALE GENOMIC DNA]</scope>
    <source>
        <strain evidence="8">DSM 7</strain>
    </source>
</reference>